<dbReference type="Pfam" id="PF01035">
    <property type="entry name" value="DNA_binding_1"/>
    <property type="match status" value="1"/>
</dbReference>
<proteinExistence type="predicted"/>
<feature type="domain" description="Methylated-DNA-[protein]-cysteine S-methyltransferase DNA binding" evidence="2">
    <location>
        <begin position="77"/>
        <end position="135"/>
    </location>
</feature>
<organism evidence="3 4">
    <name type="scientific">Halorubrum distributum JCM 10247</name>
    <dbReference type="NCBI Taxonomy" id="1227486"/>
    <lineage>
        <taxon>Archaea</taxon>
        <taxon>Methanobacteriati</taxon>
        <taxon>Methanobacteriota</taxon>
        <taxon>Stenosarchaea group</taxon>
        <taxon>Halobacteria</taxon>
        <taxon>Halobacteriales</taxon>
        <taxon>Haloferacaceae</taxon>
        <taxon>Halorubrum</taxon>
        <taxon>Halorubrum distributum group</taxon>
    </lineage>
</organism>
<accession>M0DJ11</accession>
<name>M0DJ11_9EURY</name>
<dbReference type="InterPro" id="IPR014048">
    <property type="entry name" value="MethylDNA_cys_MeTrfase_DNA-bd"/>
</dbReference>
<dbReference type="SUPFAM" id="SSF46767">
    <property type="entry name" value="Methylated DNA-protein cysteine methyltransferase, C-terminal domain"/>
    <property type="match status" value="1"/>
</dbReference>
<dbReference type="GO" id="GO:0032259">
    <property type="term" value="P:methylation"/>
    <property type="evidence" value="ECO:0007669"/>
    <property type="project" value="UniProtKB-KW"/>
</dbReference>
<keyword evidence="1" id="KW-0227">DNA damage</keyword>
<evidence type="ECO:0000256" key="1">
    <source>
        <dbReference type="ARBA" id="ARBA00022763"/>
    </source>
</evidence>
<gene>
    <name evidence="3" type="ORF">C473_04039</name>
</gene>
<dbReference type="RefSeq" id="WP_007344608.1">
    <property type="nucleotide sequence ID" value="NZ_AOIW01000035.1"/>
</dbReference>
<evidence type="ECO:0000313" key="4">
    <source>
        <dbReference type="Proteomes" id="UP000011572"/>
    </source>
</evidence>
<dbReference type="GO" id="GO:0006281">
    <property type="term" value="P:DNA repair"/>
    <property type="evidence" value="ECO:0007669"/>
    <property type="project" value="InterPro"/>
</dbReference>
<dbReference type="GO" id="GO:0008168">
    <property type="term" value="F:methyltransferase activity"/>
    <property type="evidence" value="ECO:0007669"/>
    <property type="project" value="UniProtKB-KW"/>
</dbReference>
<comment type="caution">
    <text evidence="3">The sequence shown here is derived from an EMBL/GenBank/DDBJ whole genome shotgun (WGS) entry which is preliminary data.</text>
</comment>
<reference evidence="3 4" key="1">
    <citation type="journal article" date="2014" name="PLoS Genet.">
        <title>Phylogenetically driven sequencing of extremely halophilic archaea reveals strategies for static and dynamic osmo-response.</title>
        <authorList>
            <person name="Becker E.A."/>
            <person name="Seitzer P.M."/>
            <person name="Tritt A."/>
            <person name="Larsen D."/>
            <person name="Krusor M."/>
            <person name="Yao A.I."/>
            <person name="Wu D."/>
            <person name="Madern D."/>
            <person name="Eisen J.A."/>
            <person name="Darling A.E."/>
            <person name="Facciotti M.T."/>
        </authorList>
    </citation>
    <scope>NUCLEOTIDE SEQUENCE [LARGE SCALE GENOMIC DNA]</scope>
    <source>
        <strain evidence="3 4">JCM 10247</strain>
    </source>
</reference>
<dbReference type="CDD" id="cd06445">
    <property type="entry name" value="ATase"/>
    <property type="match status" value="1"/>
</dbReference>
<protein>
    <submittedName>
        <fullName evidence="3">Methylated-DNA--protein-cysteine methyltransferase</fullName>
    </submittedName>
</protein>
<dbReference type="Proteomes" id="UP000011572">
    <property type="component" value="Unassembled WGS sequence"/>
</dbReference>
<keyword evidence="3" id="KW-0489">Methyltransferase</keyword>
<dbReference type="InterPro" id="IPR036388">
    <property type="entry name" value="WH-like_DNA-bd_sf"/>
</dbReference>
<dbReference type="Gene3D" id="1.10.10.10">
    <property type="entry name" value="Winged helix-like DNA-binding domain superfamily/Winged helix DNA-binding domain"/>
    <property type="match status" value="1"/>
</dbReference>
<evidence type="ECO:0000313" key="3">
    <source>
        <dbReference type="EMBL" id="ELZ35481.1"/>
    </source>
</evidence>
<dbReference type="InterPro" id="IPR036217">
    <property type="entry name" value="MethylDNA_cys_MeTrfase_DNAb"/>
</dbReference>
<keyword evidence="3" id="KW-0808">Transferase</keyword>
<sequence>MSVSGTSGVFAREFDAINRTVQVGFAGGRVISVSFPAEPPGDADGDHDLLDRIDAYLGGERDEFAEVALGLTVPTDQREVLEALRSVPYGEEVSVSRLARLCGFDPDDPDDLETVTGALNDNPIPVLLPDHRVSGGPYATPGDVRSEFRRVEGLYPFGPD</sequence>
<dbReference type="EMBL" id="AOIW01000035">
    <property type="protein sequence ID" value="ELZ35481.1"/>
    <property type="molecule type" value="Genomic_DNA"/>
</dbReference>
<dbReference type="PATRIC" id="fig|1227486.3.peg.724"/>
<evidence type="ECO:0000259" key="2">
    <source>
        <dbReference type="Pfam" id="PF01035"/>
    </source>
</evidence>
<dbReference type="AlphaFoldDB" id="M0DJ11"/>